<dbReference type="GO" id="GO:0016020">
    <property type="term" value="C:membrane"/>
    <property type="evidence" value="ECO:0007669"/>
    <property type="project" value="UniProtKB-SubCell"/>
</dbReference>
<dbReference type="GO" id="GO:0005975">
    <property type="term" value="P:carbohydrate metabolic process"/>
    <property type="evidence" value="ECO:0007669"/>
    <property type="project" value="InterPro"/>
</dbReference>
<feature type="transmembrane region" description="Helical" evidence="8">
    <location>
        <begin position="1903"/>
        <end position="1922"/>
    </location>
</feature>
<feature type="transmembrane region" description="Helical" evidence="8">
    <location>
        <begin position="1708"/>
        <end position="1726"/>
    </location>
</feature>
<dbReference type="PROSITE" id="PS50801">
    <property type="entry name" value="STAS"/>
    <property type="match status" value="1"/>
</dbReference>
<dbReference type="InterPro" id="IPR036513">
    <property type="entry name" value="STAS_dom_sf"/>
</dbReference>
<dbReference type="InterPro" id="IPR000757">
    <property type="entry name" value="Beta-glucanase-like"/>
</dbReference>
<feature type="transmembrane region" description="Helical" evidence="8">
    <location>
        <begin position="1624"/>
        <end position="1646"/>
    </location>
</feature>
<comment type="subcellular location">
    <subcellularLocation>
        <location evidence="1">Membrane</location>
        <topology evidence="1">Multi-pass membrane protein</topology>
    </subcellularLocation>
</comment>
<dbReference type="InterPro" id="IPR002645">
    <property type="entry name" value="STAS_dom"/>
</dbReference>
<dbReference type="SUPFAM" id="SSF49899">
    <property type="entry name" value="Concanavalin A-like lectins/glucanases"/>
    <property type="match status" value="1"/>
</dbReference>
<dbReference type="Gene3D" id="1.20.930.10">
    <property type="entry name" value="Conserved domain common to transcription factors TFIIS, elongin A, CRSP70"/>
    <property type="match status" value="1"/>
</dbReference>
<evidence type="ECO:0000256" key="5">
    <source>
        <dbReference type="ARBA" id="ARBA00023136"/>
    </source>
</evidence>
<dbReference type="InterPro" id="IPR035441">
    <property type="entry name" value="TFIIS/LEDGF_dom_sf"/>
</dbReference>
<dbReference type="InterPro" id="IPR011547">
    <property type="entry name" value="SLC26A/SulP_dom"/>
</dbReference>
<keyword evidence="12" id="KW-1185">Reference proteome</keyword>
<evidence type="ECO:0000256" key="8">
    <source>
        <dbReference type="SAM" id="Phobius"/>
    </source>
</evidence>
<dbReference type="OrthoDB" id="288203at2759"/>
<feature type="transmembrane region" description="Helical" evidence="8">
    <location>
        <begin position="1769"/>
        <end position="1788"/>
    </location>
</feature>
<evidence type="ECO:0000256" key="7">
    <source>
        <dbReference type="SAM" id="MobiDB-lite"/>
    </source>
</evidence>
<feature type="domain" description="STAS" evidence="9">
    <location>
        <begin position="1997"/>
        <end position="2088"/>
    </location>
</feature>
<evidence type="ECO:0000259" key="10">
    <source>
        <dbReference type="PROSITE" id="PS51762"/>
    </source>
</evidence>
<dbReference type="PROSITE" id="PS51762">
    <property type="entry name" value="GH16_2"/>
    <property type="match status" value="1"/>
</dbReference>
<dbReference type="Pfam" id="PF00722">
    <property type="entry name" value="Glyco_hydro_16"/>
    <property type="match status" value="1"/>
</dbReference>
<reference evidence="11 12" key="1">
    <citation type="submission" date="2016-02" db="EMBL/GenBank/DDBJ databases">
        <title>Genome analysis of coral dinoflagellate symbionts highlights evolutionary adaptations to a symbiotic lifestyle.</title>
        <authorList>
            <person name="Aranda M."/>
            <person name="Li Y."/>
            <person name="Liew Y.J."/>
            <person name="Baumgarten S."/>
            <person name="Simakov O."/>
            <person name="Wilson M."/>
            <person name="Piel J."/>
            <person name="Ashoor H."/>
            <person name="Bougouffa S."/>
            <person name="Bajic V.B."/>
            <person name="Ryu T."/>
            <person name="Ravasi T."/>
            <person name="Bayer T."/>
            <person name="Micklem G."/>
            <person name="Kim H."/>
            <person name="Bhak J."/>
            <person name="Lajeunesse T.C."/>
            <person name="Voolstra C.R."/>
        </authorList>
    </citation>
    <scope>NUCLEOTIDE SEQUENCE [LARGE SCALE GENOMIC DNA]</scope>
    <source>
        <strain evidence="11 12">CCMP2467</strain>
    </source>
</reference>
<feature type="region of interest" description="Disordered" evidence="7">
    <location>
        <begin position="1329"/>
        <end position="1399"/>
    </location>
</feature>
<sequence length="2088" mass="227606">MVAVTFQAFYEAELPTLGHGSWDYEAPCHGNYGQGTKRPMTHLHSSGCKRTGLTKFLLRRGNQPPGPCQRHSCPAKAMVMETIHMVPTLGMVGTATAAMATMAMMRIRDMMAMMRIRDMMAMMRIRDMRATEATRGIHAMRTMATVMATRIPGMQRMVLHMVMEVTSDLFEVYRLRHIDFGAHEMNSFVLILQLYWLFVEPWVCCFFTPRLLQMARLPLCLGILLAGWQLQGVISCDCSWANNGENCGNRDETACWAVCCPNSCNAGGWAVAYSAQRCHLSNGVRRISCDGPSMHQCGTRLSALHNFVGRGYHSVRIKAAPGPGVVTTYYLSNNGGLYDKTKTHPWVELDFEIMGNMAGPGGQSRIWTNMFTGIAVEHNQWIIVPFDVTQDYHEYGFDLGDNSISFKVDGVAYRTTDIQNYDDVRSSIWSTSFQEFVSVWGQSSQDPGEGVPDFQNAMGLLDANPYGFPRYAEAFARPKLIQHAAQPRSKQLFQGFSAPEWRDWVAGPDGSRWCENKRYEADRIVDWMVCNWGLQTLCRGSGVLDVGGEPGFLASALLARGVGVTVVDPTWRITGKAHASNDCTWLRKRHPLLRFAAFSREFDERFIADYPRLVNDASVVVSLYGDEATGPALRFAAKVGKPCVIVPCNECVQFYPDYNKTYEGFCEALLHEAYWYGGHFEPVLLDSSSSAKKSKQIMRPGGSEKLIALMWAARSGRHTAFDALLRSAAAARGQSSSGGNEIFRCQGLAEDTLHMRRSVQAAMALDLIAAPAAKVVGNHVDFGNFLTVSEQLMSNSNFVLVLHAGAIWWYHCFLRDHLMARHVTRIALERPWPDVSQALEEGSSVVLIVETGPWRRRLQVGRKKDRRGAVSLRQLLSTGALHLDCAQGEVLNGDALKLLRETDLFPMAEELSEDRVAKRAAGIADHEPMGLKAEDDTGTLKWMEALPPTIQRPLQWHGRVFCRYWGGLSLAMGLTSVLVWMPRDSLHPWAKSCMPFSRTLLVQNPVGFPHHGYREPGVEVHERGWGHESGRPWTGGVAGPDSVALQAGGASQIRQNTGFMRASDWERLADRDCLHTRSSLSVPFREHGTPFRIHPALRLLAACTAFVSAPQTALRGSEVKRAGKQVPQKLEQAAAPAALAVAVASLPEAAHAGNSGYALLQLGWAVFIISLGPAVLFWALPRPVASLHPHGNKSLRRSHQALKAEPKLRESCCRKMDGESPDHVAAASLSLGTVVMLQWIRDWVESSFNSAEDAVVQREGQLETHFQEELSLDMWQELQTYVEKSVSLSGLQLKCVQSCDHGLCVGVVMSQAARQRYADEMLDRQLLHEQRAGSSSGSGDSDRNGISTPKSKPLREAPTTPIKNAAKHRRLKVEHRVHKANKRKMPISKPTKKSISRVSGRHVSEDLSGLLAAKEGLINALDADDMHGITSWLKGLGRRKIEAHELEKTRIGLTVSLCRKTSEPYIIRLAEILLQRWKLAWLAILLEQLADSYSYSTAASDDNTCGLMSTHRSTHPTMPGSAARWPRRLSLLGSLLLAVYCARGQTTGFAAPSRAQSRPFADRRGGFRQVSRAAEPPASQLEDVVANARSLIFAVYPKGPQAAWRNVLAGFAVALAMIPESVAFAFVAGVTPIVGLWSAVALGFFAASFGGRAGVASGAAGSTAVVMAALVARHGTTYLSAAVLLAGGLQILAGLLQWGKFIKLVPHPVMLGFVNGLAIVIGKAQLTHFLDPATGSVLTGLRGATMFGLTALSMLLVKLLPRVTTAVPSSLLTVAIVTLIVKVCHLPATTLMDMAGAETFRGGFSMLPHLGLPAVPWLASPLQTFSILLPYAATMAAVGLVESLLTLQLVDGIMEDGTRGDTSKECIGQGLGNIASGLTGGMGGCAMIGQTQVNVQAGATSRLAGISMATFLGVGIVAAAPVLGQVPVAALVGIMFVVCQSTFAWSSLRIMRKVPRSDAAVIVLVSLVTVVKDLAMAVVAGTILSALAFSWQQSTNLRAETEVQGGWKTYRLRGLLFFGSTQQFSDVFAVQEDPDDVILDFAESRVLDHSALEAINSLAASYGELGKRLHLRHLSSDCAGLLERLNGG</sequence>
<dbReference type="SUPFAM" id="SSF47676">
    <property type="entry name" value="Conserved domain common to transcription factors TFIIS, elongin A, CRSP70"/>
    <property type="match status" value="1"/>
</dbReference>
<comment type="caution">
    <text evidence="11">The sequence shown here is derived from an EMBL/GenBank/DDBJ whole genome shotgun (WGS) entry which is preliminary data.</text>
</comment>
<dbReference type="PANTHER" id="PTHR43310:SF1">
    <property type="entry name" value="SULFATE TRANSPORTER YBAR-RELATED"/>
    <property type="match status" value="1"/>
</dbReference>
<feature type="domain" description="GH16" evidence="10">
    <location>
        <begin position="238"/>
        <end position="471"/>
    </location>
</feature>
<proteinExistence type="predicted"/>
<evidence type="ECO:0000256" key="4">
    <source>
        <dbReference type="ARBA" id="ARBA00022989"/>
    </source>
</evidence>
<accession>A0A1Q9CKQ7</accession>
<dbReference type="CDD" id="cd07042">
    <property type="entry name" value="STAS_SulP_like_sulfate_transporter"/>
    <property type="match status" value="1"/>
</dbReference>
<keyword evidence="5 8" id="KW-0472">Membrane</keyword>
<dbReference type="EMBL" id="LSRX01001111">
    <property type="protein sequence ID" value="OLP83510.1"/>
    <property type="molecule type" value="Genomic_DNA"/>
</dbReference>
<feature type="transmembrane region" description="Helical" evidence="8">
    <location>
        <begin position="1678"/>
        <end position="1696"/>
    </location>
</feature>
<feature type="transmembrane region" description="Helical" evidence="8">
    <location>
        <begin position="1928"/>
        <end position="1948"/>
    </location>
</feature>
<evidence type="ECO:0000259" key="9">
    <source>
        <dbReference type="PROSITE" id="PS50801"/>
    </source>
</evidence>
<dbReference type="Pfam" id="PF00916">
    <property type="entry name" value="Sulfate_transp"/>
    <property type="match status" value="1"/>
</dbReference>
<dbReference type="PANTHER" id="PTHR43310">
    <property type="entry name" value="SULFATE TRANSPORTER YBAR-RELATED"/>
    <property type="match status" value="1"/>
</dbReference>
<name>A0A1Q9CKQ7_SYMMI</name>
<evidence type="ECO:0000256" key="6">
    <source>
        <dbReference type="ARBA" id="ARBA00023295"/>
    </source>
</evidence>
<dbReference type="GO" id="GO:0004553">
    <property type="term" value="F:hydrolase activity, hydrolyzing O-glycosyl compounds"/>
    <property type="evidence" value="ECO:0007669"/>
    <property type="project" value="InterPro"/>
</dbReference>
<dbReference type="Proteomes" id="UP000186817">
    <property type="component" value="Unassembled WGS sequence"/>
</dbReference>
<protein>
    <submittedName>
        <fullName evidence="11">Putative sulfate transporter YbaR</fullName>
    </submittedName>
</protein>
<dbReference type="Pfam" id="PF01740">
    <property type="entry name" value="STAS"/>
    <property type="match status" value="1"/>
</dbReference>
<gene>
    <name evidence="11" type="primary">ybaR</name>
    <name evidence="11" type="ORF">AK812_SmicGene35725</name>
</gene>
<dbReference type="InterPro" id="IPR052706">
    <property type="entry name" value="Membrane-Transporter-like"/>
</dbReference>
<evidence type="ECO:0000256" key="2">
    <source>
        <dbReference type="ARBA" id="ARBA00022692"/>
    </source>
</evidence>
<dbReference type="InterPro" id="IPR008263">
    <property type="entry name" value="GH16_AS"/>
</dbReference>
<feature type="transmembrane region" description="Helical" evidence="8">
    <location>
        <begin position="1960"/>
        <end position="1991"/>
    </location>
</feature>
<evidence type="ECO:0000256" key="3">
    <source>
        <dbReference type="ARBA" id="ARBA00022801"/>
    </source>
</evidence>
<evidence type="ECO:0000256" key="1">
    <source>
        <dbReference type="ARBA" id="ARBA00004141"/>
    </source>
</evidence>
<feature type="transmembrane region" description="Helical" evidence="8">
    <location>
        <begin position="1827"/>
        <end position="1850"/>
    </location>
</feature>
<keyword evidence="2 8" id="KW-0812">Transmembrane</keyword>
<keyword evidence="4 8" id="KW-1133">Transmembrane helix</keyword>
<evidence type="ECO:0000313" key="11">
    <source>
        <dbReference type="EMBL" id="OLP83510.1"/>
    </source>
</evidence>
<keyword evidence="3" id="KW-0378">Hydrolase</keyword>
<dbReference type="PROSITE" id="PS01034">
    <property type="entry name" value="GH16_1"/>
    <property type="match status" value="1"/>
</dbReference>
<feature type="transmembrane region" description="Helical" evidence="8">
    <location>
        <begin position="88"/>
        <end position="107"/>
    </location>
</feature>
<dbReference type="SUPFAM" id="SSF52091">
    <property type="entry name" value="SpoIIaa-like"/>
    <property type="match status" value="1"/>
</dbReference>
<keyword evidence="6" id="KW-0326">Glycosidase</keyword>
<feature type="transmembrane region" description="Helical" evidence="8">
    <location>
        <begin position="1653"/>
        <end position="1672"/>
    </location>
</feature>
<dbReference type="InterPro" id="IPR013320">
    <property type="entry name" value="ConA-like_dom_sf"/>
</dbReference>
<feature type="transmembrane region" description="Helical" evidence="8">
    <location>
        <begin position="1738"/>
        <end position="1757"/>
    </location>
</feature>
<evidence type="ECO:0000313" key="12">
    <source>
        <dbReference type="Proteomes" id="UP000186817"/>
    </source>
</evidence>
<dbReference type="Gene3D" id="3.30.750.24">
    <property type="entry name" value="STAS domain"/>
    <property type="match status" value="1"/>
</dbReference>
<feature type="compositionally biased region" description="Basic residues" evidence="7">
    <location>
        <begin position="1365"/>
        <end position="1395"/>
    </location>
</feature>
<dbReference type="Gene3D" id="2.60.120.200">
    <property type="match status" value="1"/>
</dbReference>
<organism evidence="11 12">
    <name type="scientific">Symbiodinium microadriaticum</name>
    <name type="common">Dinoflagellate</name>
    <name type="synonym">Zooxanthella microadriatica</name>
    <dbReference type="NCBI Taxonomy" id="2951"/>
    <lineage>
        <taxon>Eukaryota</taxon>
        <taxon>Sar</taxon>
        <taxon>Alveolata</taxon>
        <taxon>Dinophyceae</taxon>
        <taxon>Suessiales</taxon>
        <taxon>Symbiodiniaceae</taxon>
        <taxon>Symbiodinium</taxon>
    </lineage>
</organism>